<reference evidence="1 2" key="1">
    <citation type="submission" date="2021-06" db="EMBL/GenBank/DDBJ databases">
        <title>Caerostris extrusa draft genome.</title>
        <authorList>
            <person name="Kono N."/>
            <person name="Arakawa K."/>
        </authorList>
    </citation>
    <scope>NUCLEOTIDE SEQUENCE [LARGE SCALE GENOMIC DNA]</scope>
</reference>
<proteinExistence type="predicted"/>
<dbReference type="AlphaFoldDB" id="A0AAV4R0M7"/>
<protein>
    <recommendedName>
        <fullName evidence="3">Ribosomal protein S19</fullName>
    </recommendedName>
</protein>
<evidence type="ECO:0008006" key="3">
    <source>
        <dbReference type="Google" id="ProtNLM"/>
    </source>
</evidence>
<evidence type="ECO:0000313" key="2">
    <source>
        <dbReference type="Proteomes" id="UP001054945"/>
    </source>
</evidence>
<keyword evidence="2" id="KW-1185">Reference proteome</keyword>
<dbReference type="Proteomes" id="UP001054945">
    <property type="component" value="Unassembled WGS sequence"/>
</dbReference>
<gene>
    <name evidence="1" type="ORF">CEXT_417761</name>
</gene>
<evidence type="ECO:0000313" key="1">
    <source>
        <dbReference type="EMBL" id="GIY15463.1"/>
    </source>
</evidence>
<sequence>MKSGRLMPEVLPDTRLFAQLIRMRIMRKFRSRLGFWKQAIHSLNHCQTKFTSKRSSILLYDSKEPIILFTPKLGQRKRKQKTFFSGKVFGYITLPISLPPGSKP</sequence>
<comment type="caution">
    <text evidence="1">The sequence shown here is derived from an EMBL/GenBank/DDBJ whole genome shotgun (WGS) entry which is preliminary data.</text>
</comment>
<organism evidence="1 2">
    <name type="scientific">Caerostris extrusa</name>
    <name type="common">Bark spider</name>
    <name type="synonym">Caerostris bankana</name>
    <dbReference type="NCBI Taxonomy" id="172846"/>
    <lineage>
        <taxon>Eukaryota</taxon>
        <taxon>Metazoa</taxon>
        <taxon>Ecdysozoa</taxon>
        <taxon>Arthropoda</taxon>
        <taxon>Chelicerata</taxon>
        <taxon>Arachnida</taxon>
        <taxon>Araneae</taxon>
        <taxon>Araneomorphae</taxon>
        <taxon>Entelegynae</taxon>
        <taxon>Araneoidea</taxon>
        <taxon>Araneidae</taxon>
        <taxon>Caerostris</taxon>
    </lineage>
</organism>
<accession>A0AAV4R0M7</accession>
<dbReference type="EMBL" id="BPLR01007236">
    <property type="protein sequence ID" value="GIY15463.1"/>
    <property type="molecule type" value="Genomic_DNA"/>
</dbReference>
<name>A0AAV4R0M7_CAEEX</name>